<proteinExistence type="predicted"/>
<reference evidence="2" key="1">
    <citation type="submission" date="2024-04" db="EMBL/GenBank/DDBJ databases">
        <authorList>
            <person name="Shaw F."/>
            <person name="Minotto A."/>
        </authorList>
    </citation>
    <scope>NUCLEOTIDE SEQUENCE [LARGE SCALE GENOMIC DNA]</scope>
</reference>
<accession>A0ABP1DRU7</accession>
<dbReference type="Proteomes" id="UP001497453">
    <property type="component" value="Chromosome 6"/>
</dbReference>
<organism evidence="1 2">
    <name type="scientific">Somion occarium</name>
    <dbReference type="NCBI Taxonomy" id="3059160"/>
    <lineage>
        <taxon>Eukaryota</taxon>
        <taxon>Fungi</taxon>
        <taxon>Dikarya</taxon>
        <taxon>Basidiomycota</taxon>
        <taxon>Agaricomycotina</taxon>
        <taxon>Agaricomycetes</taxon>
        <taxon>Polyporales</taxon>
        <taxon>Cerrenaceae</taxon>
        <taxon>Somion</taxon>
    </lineage>
</organism>
<evidence type="ECO:0000313" key="2">
    <source>
        <dbReference type="Proteomes" id="UP001497453"/>
    </source>
</evidence>
<sequence length="161" mass="18896">MTTLILPRPFRLNARARMADAKPLAAPALDDLPPVLHGRKRGPRPPILSYGFPVDEQKLKDMCAELFDYSPTSYGDAEMYVPDAAIWMTLDHMANTFNHKITFDLILFEERCQLMIAITNNYRMHRKREEIARKVAEFLQLPADEKPRWFLSEERWWWEGC</sequence>
<dbReference type="EMBL" id="OZ037949">
    <property type="protein sequence ID" value="CAL1710555.1"/>
    <property type="molecule type" value="Genomic_DNA"/>
</dbReference>
<gene>
    <name evidence="1" type="ORF">GFSPODELE1_LOCUS7882</name>
</gene>
<name>A0ABP1DRU7_9APHY</name>
<keyword evidence="2" id="KW-1185">Reference proteome</keyword>
<evidence type="ECO:0000313" key="1">
    <source>
        <dbReference type="EMBL" id="CAL1710555.1"/>
    </source>
</evidence>
<protein>
    <submittedName>
        <fullName evidence="1">Uncharacterized protein</fullName>
    </submittedName>
</protein>